<protein>
    <submittedName>
        <fullName evidence="1">DUF2132 domain-containing protein</fullName>
    </submittedName>
</protein>
<dbReference type="InterPro" id="IPR018668">
    <property type="entry name" value="DNA-binding_VF530-like"/>
</dbReference>
<sequence length="82" mass="9552">MMLTMNKDPLHGVTLAHMVEDLSDYYGWSELGRLIPVRCFTHDPSVSSSLKFLRRTPWAREKVEALYLETWRRAQAAKRGDD</sequence>
<dbReference type="Pfam" id="PF09905">
    <property type="entry name" value="VF530"/>
    <property type="match status" value="1"/>
</dbReference>
<comment type="caution">
    <text evidence="1">The sequence shown here is derived from an EMBL/GenBank/DDBJ whole genome shotgun (WGS) entry which is preliminary data.</text>
</comment>
<dbReference type="EMBL" id="RSED01000006">
    <property type="protein sequence ID" value="RRS04730.1"/>
    <property type="molecule type" value="Genomic_DNA"/>
</dbReference>
<dbReference type="Gene3D" id="1.10.720.30">
    <property type="entry name" value="SAP domain"/>
    <property type="match status" value="1"/>
</dbReference>
<dbReference type="GO" id="GO:0003677">
    <property type="term" value="F:DNA binding"/>
    <property type="evidence" value="ECO:0007669"/>
    <property type="project" value="InterPro"/>
</dbReference>
<organism evidence="1 2">
    <name type="scientific">Aquabacterium soli</name>
    <dbReference type="NCBI Taxonomy" id="2493092"/>
    <lineage>
        <taxon>Bacteria</taxon>
        <taxon>Pseudomonadati</taxon>
        <taxon>Pseudomonadota</taxon>
        <taxon>Betaproteobacteria</taxon>
        <taxon>Burkholderiales</taxon>
        <taxon>Aquabacterium</taxon>
    </lineage>
</organism>
<reference evidence="1 2" key="1">
    <citation type="submission" date="2018-12" db="EMBL/GenBank/DDBJ databases">
        <title>The whole draft genome of Aquabacterium sp. SJQ9.</title>
        <authorList>
            <person name="Sun L."/>
            <person name="Gao X."/>
            <person name="Chen W."/>
            <person name="Huang K."/>
        </authorList>
    </citation>
    <scope>NUCLEOTIDE SEQUENCE [LARGE SCALE GENOMIC DNA]</scope>
    <source>
        <strain evidence="1 2">SJQ9</strain>
    </source>
</reference>
<dbReference type="RefSeq" id="WP_125243104.1">
    <property type="nucleotide sequence ID" value="NZ_RSED01000006.1"/>
</dbReference>
<keyword evidence="2" id="KW-1185">Reference proteome</keyword>
<dbReference type="AlphaFoldDB" id="A0A3R8T5R8"/>
<gene>
    <name evidence="1" type="ORF">EIP75_09970</name>
</gene>
<dbReference type="OrthoDB" id="9806870at2"/>
<proteinExistence type="predicted"/>
<evidence type="ECO:0000313" key="1">
    <source>
        <dbReference type="EMBL" id="RRS04730.1"/>
    </source>
</evidence>
<dbReference type="Proteomes" id="UP000269265">
    <property type="component" value="Unassembled WGS sequence"/>
</dbReference>
<accession>A0A3R8T5R8</accession>
<dbReference type="InterPro" id="IPR036361">
    <property type="entry name" value="SAP_dom_sf"/>
</dbReference>
<evidence type="ECO:0000313" key="2">
    <source>
        <dbReference type="Proteomes" id="UP000269265"/>
    </source>
</evidence>
<name>A0A3R8T5R8_9BURK</name>